<name>A0A9W6XLR0_9STRA</name>
<evidence type="ECO:0000256" key="1">
    <source>
        <dbReference type="SAM" id="MobiDB-lite"/>
    </source>
</evidence>
<evidence type="ECO:0000313" key="2">
    <source>
        <dbReference type="EMBL" id="GMF42096.1"/>
    </source>
</evidence>
<protein>
    <submittedName>
        <fullName evidence="2">Unnamed protein product</fullName>
    </submittedName>
</protein>
<feature type="region of interest" description="Disordered" evidence="1">
    <location>
        <begin position="64"/>
        <end position="194"/>
    </location>
</feature>
<dbReference type="Proteomes" id="UP001165121">
    <property type="component" value="Unassembled WGS sequence"/>
</dbReference>
<feature type="compositionally biased region" description="Polar residues" evidence="1">
    <location>
        <begin position="170"/>
        <end position="194"/>
    </location>
</feature>
<proteinExistence type="predicted"/>
<organism evidence="2 3">
    <name type="scientific">Phytophthora fragariaefolia</name>
    <dbReference type="NCBI Taxonomy" id="1490495"/>
    <lineage>
        <taxon>Eukaryota</taxon>
        <taxon>Sar</taxon>
        <taxon>Stramenopiles</taxon>
        <taxon>Oomycota</taxon>
        <taxon>Peronosporomycetes</taxon>
        <taxon>Peronosporales</taxon>
        <taxon>Peronosporaceae</taxon>
        <taxon>Phytophthora</taxon>
    </lineage>
</organism>
<evidence type="ECO:0000313" key="3">
    <source>
        <dbReference type="Proteomes" id="UP001165121"/>
    </source>
</evidence>
<gene>
    <name evidence="2" type="ORF">Pfra01_001363000</name>
</gene>
<keyword evidence="3" id="KW-1185">Reference proteome</keyword>
<dbReference type="EMBL" id="BSXT01001400">
    <property type="protein sequence ID" value="GMF42096.1"/>
    <property type="molecule type" value="Genomic_DNA"/>
</dbReference>
<comment type="caution">
    <text evidence="2">The sequence shown here is derived from an EMBL/GenBank/DDBJ whole genome shotgun (WGS) entry which is preliminary data.</text>
</comment>
<reference evidence="2" key="1">
    <citation type="submission" date="2023-04" db="EMBL/GenBank/DDBJ databases">
        <title>Phytophthora fragariaefolia NBRC 109709.</title>
        <authorList>
            <person name="Ichikawa N."/>
            <person name="Sato H."/>
            <person name="Tonouchi N."/>
        </authorList>
    </citation>
    <scope>NUCLEOTIDE SEQUENCE</scope>
    <source>
        <strain evidence="2">NBRC 109709</strain>
    </source>
</reference>
<sequence>MDEVDEAMIPHPVGGMPIAVYPPLPPFADHDQQLQETVTRMTVIQSGETTRQVEALAHHAATALQRTPEQLGHVHQESDGGLAGANTSAFEPAPVEEALIPSAEEPSNARKPDDFLTPSDTHDPKGSASGTPPAKAPQERSSTQEDGPDPVDYEESEPDQDRKQGEVAVPNSSPQLTEQQRVTHPGSPLTQKTTAAVARLEAQA</sequence>
<dbReference type="OrthoDB" id="126050at2759"/>
<feature type="compositionally biased region" description="Basic and acidic residues" evidence="1">
    <location>
        <begin position="107"/>
        <end position="125"/>
    </location>
</feature>
<dbReference type="AlphaFoldDB" id="A0A9W6XLR0"/>
<feature type="compositionally biased region" description="Acidic residues" evidence="1">
    <location>
        <begin position="146"/>
        <end position="158"/>
    </location>
</feature>
<accession>A0A9W6XLR0</accession>